<dbReference type="Proteomes" id="UP000029223">
    <property type="component" value="Unassembled WGS sequence"/>
</dbReference>
<keyword evidence="2" id="KW-1185">Reference proteome</keyword>
<proteinExistence type="predicted"/>
<evidence type="ECO:0000313" key="2">
    <source>
        <dbReference type="Proteomes" id="UP000029223"/>
    </source>
</evidence>
<gene>
    <name evidence="1" type="ORF">JCM19239_4458</name>
</gene>
<reference evidence="2" key="2">
    <citation type="submission" date="2014-09" db="EMBL/GenBank/DDBJ databases">
        <authorList>
            <consortium name="NBRP consortium"/>
            <person name="Sawabe T."/>
            <person name="Meirelles P."/>
            <person name="Nakanishi M."/>
            <person name="Sayaka M."/>
            <person name="Hattori M."/>
            <person name="Ohkuma M."/>
        </authorList>
    </citation>
    <scope>NUCLEOTIDE SEQUENCE [LARGE SCALE GENOMIC DNA]</scope>
    <source>
        <strain evidence="2">JCM 19239</strain>
    </source>
</reference>
<accession>A0ABQ0JPP1</accession>
<comment type="caution">
    <text evidence="1">The sequence shown here is derived from an EMBL/GenBank/DDBJ whole genome shotgun (WGS) entry which is preliminary data.</text>
</comment>
<evidence type="ECO:0000313" key="1">
    <source>
        <dbReference type="EMBL" id="GAL30719.1"/>
    </source>
</evidence>
<organism evidence="1 2">
    <name type="scientific">Vibrio variabilis</name>
    <dbReference type="NCBI Taxonomy" id="990271"/>
    <lineage>
        <taxon>Bacteria</taxon>
        <taxon>Pseudomonadati</taxon>
        <taxon>Pseudomonadota</taxon>
        <taxon>Gammaproteobacteria</taxon>
        <taxon>Vibrionales</taxon>
        <taxon>Vibrionaceae</taxon>
        <taxon>Vibrio</taxon>
    </lineage>
</organism>
<name>A0ABQ0JPP1_9VIBR</name>
<protein>
    <submittedName>
        <fullName evidence="1">SanA protein</fullName>
    </submittedName>
</protein>
<sequence length="51" mass="5837">MRLREVFARTKAMLDLYVMNTQPKFLGPKEPIVTSDEFIGPLLPSEQNEAN</sequence>
<dbReference type="EMBL" id="BBMS01000108">
    <property type="protein sequence ID" value="GAL30719.1"/>
    <property type="molecule type" value="Genomic_DNA"/>
</dbReference>
<reference evidence="2" key="1">
    <citation type="submission" date="2014-09" db="EMBL/GenBank/DDBJ databases">
        <title>Vibrio variabilis JCM 19239. (C206) whole genome shotgun sequence.</title>
        <authorList>
            <person name="Sawabe T."/>
            <person name="Meirelles P."/>
            <person name="Nakanishi M."/>
            <person name="Sayaka M."/>
            <person name="Hattori M."/>
            <person name="Ohkuma M."/>
        </authorList>
    </citation>
    <scope>NUCLEOTIDE SEQUENCE [LARGE SCALE GENOMIC DNA]</scope>
    <source>
        <strain evidence="2">JCM 19239</strain>
    </source>
</reference>